<dbReference type="Proteomes" id="UP001500016">
    <property type="component" value="Unassembled WGS sequence"/>
</dbReference>
<dbReference type="InterPro" id="IPR020843">
    <property type="entry name" value="ER"/>
</dbReference>
<dbReference type="PANTHER" id="PTHR43677:SF4">
    <property type="entry name" value="QUINONE OXIDOREDUCTASE-LIKE PROTEIN 2"/>
    <property type="match status" value="1"/>
</dbReference>
<dbReference type="Pfam" id="PF00107">
    <property type="entry name" value="ADH_zinc_N"/>
    <property type="match status" value="1"/>
</dbReference>
<dbReference type="Gene3D" id="3.40.50.720">
    <property type="entry name" value="NAD(P)-binding Rossmann-like Domain"/>
    <property type="match status" value="1"/>
</dbReference>
<dbReference type="RefSeq" id="WP_344523488.1">
    <property type="nucleotide sequence ID" value="NZ_BAAAPE010000001.1"/>
</dbReference>
<dbReference type="SUPFAM" id="SSF50129">
    <property type="entry name" value="GroES-like"/>
    <property type="match status" value="1"/>
</dbReference>
<accession>A0ABN2VH16</accession>
<sequence>MHAARLHAFGPAGNLTYEEVPDPAPGPGQVRIAVEAAGVHLIDATLRAGRRLGPLPLPELPTIPGREVAGTVDALGEGTDPGWLGRRVTVHLGQAPGGYAELAVADAAALHPVPDALSAPAAVAMIGTGRTVMGVLRQARIAPEDTVLVLAAAGGMGALLAQYAKHRGAFVVGAAGGEAKTALVRELDVDLAVDYAREGWAERVRAELGGDRPVTQLFDSPGGALARTALDLLAPGGVHHAYGGSSSLVSDDTTPALTDEELSARGITVQALPAAAVQEHKRALEEESLALAAKGILVPLVSTFRLADTAEAHAALESRATTGKVVLVP</sequence>
<dbReference type="Pfam" id="PF08240">
    <property type="entry name" value="ADH_N"/>
    <property type="match status" value="1"/>
</dbReference>
<organism evidence="2 3">
    <name type="scientific">Streptomyces albiaxialis</name>
    <dbReference type="NCBI Taxonomy" id="329523"/>
    <lineage>
        <taxon>Bacteria</taxon>
        <taxon>Bacillati</taxon>
        <taxon>Actinomycetota</taxon>
        <taxon>Actinomycetes</taxon>
        <taxon>Kitasatosporales</taxon>
        <taxon>Streptomycetaceae</taxon>
        <taxon>Streptomyces</taxon>
    </lineage>
</organism>
<dbReference type="InterPro" id="IPR051397">
    <property type="entry name" value="Zn-ADH-like_protein"/>
</dbReference>
<dbReference type="SMART" id="SM00829">
    <property type="entry name" value="PKS_ER"/>
    <property type="match status" value="1"/>
</dbReference>
<protein>
    <submittedName>
        <fullName evidence="2">Zinc-binding dehydrogenase</fullName>
    </submittedName>
</protein>
<keyword evidence="3" id="KW-1185">Reference proteome</keyword>
<comment type="caution">
    <text evidence="2">The sequence shown here is derived from an EMBL/GenBank/DDBJ whole genome shotgun (WGS) entry which is preliminary data.</text>
</comment>
<dbReference type="EMBL" id="BAAAPE010000001">
    <property type="protein sequence ID" value="GAA2062340.1"/>
    <property type="molecule type" value="Genomic_DNA"/>
</dbReference>
<reference evidence="2 3" key="1">
    <citation type="journal article" date="2019" name="Int. J. Syst. Evol. Microbiol.">
        <title>The Global Catalogue of Microorganisms (GCM) 10K type strain sequencing project: providing services to taxonomists for standard genome sequencing and annotation.</title>
        <authorList>
            <consortium name="The Broad Institute Genomics Platform"/>
            <consortium name="The Broad Institute Genome Sequencing Center for Infectious Disease"/>
            <person name="Wu L."/>
            <person name="Ma J."/>
        </authorList>
    </citation>
    <scope>NUCLEOTIDE SEQUENCE [LARGE SCALE GENOMIC DNA]</scope>
    <source>
        <strain evidence="2 3">JCM 15478</strain>
    </source>
</reference>
<proteinExistence type="predicted"/>
<dbReference type="InterPro" id="IPR013154">
    <property type="entry name" value="ADH-like_N"/>
</dbReference>
<dbReference type="InterPro" id="IPR036291">
    <property type="entry name" value="NAD(P)-bd_dom_sf"/>
</dbReference>
<dbReference type="SUPFAM" id="SSF51735">
    <property type="entry name" value="NAD(P)-binding Rossmann-fold domains"/>
    <property type="match status" value="1"/>
</dbReference>
<dbReference type="InterPro" id="IPR011032">
    <property type="entry name" value="GroES-like_sf"/>
</dbReference>
<feature type="domain" description="Enoyl reductase (ER)" evidence="1">
    <location>
        <begin position="10"/>
        <end position="327"/>
    </location>
</feature>
<evidence type="ECO:0000259" key="1">
    <source>
        <dbReference type="SMART" id="SM00829"/>
    </source>
</evidence>
<evidence type="ECO:0000313" key="3">
    <source>
        <dbReference type="Proteomes" id="UP001500016"/>
    </source>
</evidence>
<dbReference type="InterPro" id="IPR013149">
    <property type="entry name" value="ADH-like_C"/>
</dbReference>
<gene>
    <name evidence="2" type="ORF">GCM10009801_05370</name>
</gene>
<name>A0ABN2VH16_9ACTN</name>
<dbReference type="Gene3D" id="3.90.180.10">
    <property type="entry name" value="Medium-chain alcohol dehydrogenases, catalytic domain"/>
    <property type="match status" value="1"/>
</dbReference>
<dbReference type="PANTHER" id="PTHR43677">
    <property type="entry name" value="SHORT-CHAIN DEHYDROGENASE/REDUCTASE"/>
    <property type="match status" value="1"/>
</dbReference>
<evidence type="ECO:0000313" key="2">
    <source>
        <dbReference type="EMBL" id="GAA2062340.1"/>
    </source>
</evidence>